<evidence type="ECO:0000259" key="3">
    <source>
        <dbReference type="SMART" id="SM00199"/>
    </source>
</evidence>
<dbReference type="SUPFAM" id="SSF54117">
    <property type="entry name" value="Interleukin 8-like chemokines"/>
    <property type="match status" value="1"/>
</dbReference>
<evidence type="ECO:0000256" key="2">
    <source>
        <dbReference type="SAM" id="SignalP"/>
    </source>
</evidence>
<dbReference type="InterPro" id="IPR001089">
    <property type="entry name" value="Chemokine_CXC"/>
</dbReference>
<dbReference type="AlphaFoldDB" id="V9L6I8"/>
<dbReference type="Gene3D" id="2.40.50.40">
    <property type="match status" value="1"/>
</dbReference>
<dbReference type="STRING" id="7868.ENSCMIP00000015046"/>
<dbReference type="GeneTree" id="ENSGT00970000197613"/>
<reference evidence="5" key="4">
    <citation type="submission" date="2025-05" db="UniProtKB">
        <authorList>
            <consortium name="Ensembl"/>
        </authorList>
    </citation>
    <scope>IDENTIFICATION</scope>
</reference>
<dbReference type="PRINTS" id="PR00436">
    <property type="entry name" value="INTERLEUKIN8"/>
</dbReference>
<dbReference type="InterPro" id="IPR036048">
    <property type="entry name" value="Interleukin_8-like_sf"/>
</dbReference>
<dbReference type="KEGG" id="cmk:103183736"/>
<sequence length="96" mass="10728">MSSKASFAVLSIIALCLACVQAQPLLHKGRRCKCINTINRLHPSMRINNVKILVQQDYCPNVEIIVNLQNGNKICLNPTSVIGKKIINLMELKKNE</sequence>
<evidence type="ECO:0000313" key="4">
    <source>
        <dbReference type="EMBL" id="AFP07236.1"/>
    </source>
</evidence>
<dbReference type="GO" id="GO:0005615">
    <property type="term" value="C:extracellular space"/>
    <property type="evidence" value="ECO:0007669"/>
    <property type="project" value="UniProtKB-KW"/>
</dbReference>
<dbReference type="EMBL" id="JW874719">
    <property type="protein sequence ID" value="AFP07236.1"/>
    <property type="molecule type" value="mRNA"/>
</dbReference>
<gene>
    <name evidence="5" type="primary">LOC103183736</name>
</gene>
<dbReference type="Proteomes" id="UP000314986">
    <property type="component" value="Unassembled WGS sequence"/>
</dbReference>
<dbReference type="Pfam" id="PF00048">
    <property type="entry name" value="IL8"/>
    <property type="match status" value="1"/>
</dbReference>
<organism evidence="4">
    <name type="scientific">Callorhinchus milii</name>
    <name type="common">Ghost shark</name>
    <dbReference type="NCBI Taxonomy" id="7868"/>
    <lineage>
        <taxon>Eukaryota</taxon>
        <taxon>Metazoa</taxon>
        <taxon>Chordata</taxon>
        <taxon>Craniata</taxon>
        <taxon>Vertebrata</taxon>
        <taxon>Chondrichthyes</taxon>
        <taxon>Holocephali</taxon>
        <taxon>Chimaeriformes</taxon>
        <taxon>Callorhinchidae</taxon>
        <taxon>Callorhinchus</taxon>
    </lineage>
</organism>
<keyword evidence="2" id="KW-0732">Signal</keyword>
<dbReference type="Ensembl" id="ENSCMIT00000015362.1">
    <property type="protein sequence ID" value="ENSCMIP00000015046.1"/>
    <property type="gene ID" value="ENSCMIG00000007390.1"/>
</dbReference>
<dbReference type="InterPro" id="IPR039809">
    <property type="entry name" value="Chemokine_b/g/d"/>
</dbReference>
<keyword evidence="1" id="KW-0202">Cytokine</keyword>
<protein>
    <submittedName>
        <fullName evidence="5">Growth-regulated alpha protein-like</fullName>
    </submittedName>
    <submittedName>
        <fullName evidence="4">Interleukin-8</fullName>
    </submittedName>
</protein>
<evidence type="ECO:0000256" key="1">
    <source>
        <dbReference type="ARBA" id="ARBA00022514"/>
    </source>
</evidence>
<feature type="chain" id="PRO_5044739631" evidence="2">
    <location>
        <begin position="23"/>
        <end position="96"/>
    </location>
</feature>
<dbReference type="SMART" id="SM00199">
    <property type="entry name" value="SCY"/>
    <property type="match status" value="1"/>
</dbReference>
<dbReference type="OMA" id="CKCINTI"/>
<name>V9L6I8_CALMI</name>
<reference evidence="6" key="1">
    <citation type="journal article" date="2006" name="Science">
        <title>Ancient noncoding elements conserved in the human genome.</title>
        <authorList>
            <person name="Venkatesh B."/>
            <person name="Kirkness E.F."/>
            <person name="Loh Y.H."/>
            <person name="Halpern A.L."/>
            <person name="Lee A.P."/>
            <person name="Johnson J."/>
            <person name="Dandona N."/>
            <person name="Viswanathan L.D."/>
            <person name="Tay A."/>
            <person name="Venter J.C."/>
            <person name="Strausberg R.L."/>
            <person name="Brenner S."/>
        </authorList>
    </citation>
    <scope>NUCLEOTIDE SEQUENCE [LARGE SCALE GENOMIC DNA]</scope>
</reference>
<dbReference type="PRINTS" id="PR00437">
    <property type="entry name" value="SMALLCYTKCXC"/>
</dbReference>
<dbReference type="GO" id="GO:0006955">
    <property type="term" value="P:immune response"/>
    <property type="evidence" value="ECO:0007669"/>
    <property type="project" value="InterPro"/>
</dbReference>
<feature type="signal peptide" evidence="2">
    <location>
        <begin position="1"/>
        <end position="22"/>
    </location>
</feature>
<dbReference type="GO" id="GO:0008009">
    <property type="term" value="F:chemokine activity"/>
    <property type="evidence" value="ECO:0007669"/>
    <property type="project" value="InterPro"/>
</dbReference>
<accession>V9L6I8</accession>
<feature type="domain" description="Chemokine interleukin-8-like" evidence="3">
    <location>
        <begin position="29"/>
        <end position="90"/>
    </location>
</feature>
<evidence type="ECO:0000313" key="5">
    <source>
        <dbReference type="Ensembl" id="ENSCMIP00000015046.1"/>
    </source>
</evidence>
<dbReference type="RefSeq" id="XP_007899573.1">
    <property type="nucleotide sequence ID" value="XM_007901382.2"/>
</dbReference>
<dbReference type="OrthoDB" id="9948647at2759"/>
<reference evidence="6" key="2">
    <citation type="journal article" date="2007" name="PLoS Biol.">
        <title>Survey sequencing and comparative analysis of the elephant shark (Callorhinchus milii) genome.</title>
        <authorList>
            <person name="Venkatesh B."/>
            <person name="Kirkness E.F."/>
            <person name="Loh Y.H."/>
            <person name="Halpern A.L."/>
            <person name="Lee A.P."/>
            <person name="Johnson J."/>
            <person name="Dandona N."/>
            <person name="Viswanathan L.D."/>
            <person name="Tay A."/>
            <person name="Venter J.C."/>
            <person name="Strausberg R.L."/>
            <person name="Brenner S."/>
        </authorList>
    </citation>
    <scope>NUCLEOTIDE SEQUENCE [LARGE SCALE GENOMIC DNA]</scope>
</reference>
<proteinExistence type="evidence at transcript level"/>
<dbReference type="GeneID" id="103183736"/>
<dbReference type="PANTHER" id="PTHR12015">
    <property type="entry name" value="SMALL INDUCIBLE CYTOKINE A"/>
    <property type="match status" value="1"/>
</dbReference>
<dbReference type="InterPro" id="IPR001811">
    <property type="entry name" value="Chemokine_IL8-like_dom"/>
</dbReference>
<keyword evidence="6" id="KW-1185">Reference proteome</keyword>
<reference evidence="4 6" key="3">
    <citation type="journal article" date="2014" name="Nature">
        <title>Elephant shark genome provides unique insights into gnathostome evolution.</title>
        <authorList>
            <consortium name="International Elephant Shark Genome Sequencing Consortium"/>
            <person name="Venkatesh B."/>
            <person name="Lee A.P."/>
            <person name="Ravi V."/>
            <person name="Maurya A.K."/>
            <person name="Lian M.M."/>
            <person name="Swann J.B."/>
            <person name="Ohta Y."/>
            <person name="Flajnik M.F."/>
            <person name="Sutoh Y."/>
            <person name="Kasahara M."/>
            <person name="Hoon S."/>
            <person name="Gangu V."/>
            <person name="Roy S.W."/>
            <person name="Irimia M."/>
            <person name="Korzh V."/>
            <person name="Kondrychyn I."/>
            <person name="Lim Z.W."/>
            <person name="Tay B.H."/>
            <person name="Tohari S."/>
            <person name="Kong K.W."/>
            <person name="Ho S."/>
            <person name="Lorente-Galdos B."/>
            <person name="Quilez J."/>
            <person name="Marques-Bonet T."/>
            <person name="Raney B.J."/>
            <person name="Ingham P.W."/>
            <person name="Tay A."/>
            <person name="Hillier L.W."/>
            <person name="Minx P."/>
            <person name="Boehm T."/>
            <person name="Wilson R.K."/>
            <person name="Brenner S."/>
            <person name="Warren W.C."/>
        </authorList>
    </citation>
    <scope>NUCLEOTIDE SEQUENCE</scope>
    <source>
        <tissue evidence="4">Gills</tissue>
    </source>
</reference>
<evidence type="ECO:0000313" key="6">
    <source>
        <dbReference type="Proteomes" id="UP000314986"/>
    </source>
</evidence>
<dbReference type="PANTHER" id="PTHR12015:SF198">
    <property type="entry name" value="PLATELET BASIC PROTEIN"/>
    <property type="match status" value="1"/>
</dbReference>